<evidence type="ECO:0000256" key="2">
    <source>
        <dbReference type="ARBA" id="ARBA00022980"/>
    </source>
</evidence>
<evidence type="ECO:0000256" key="4">
    <source>
        <dbReference type="ARBA" id="ARBA00035264"/>
    </source>
</evidence>
<dbReference type="InterPro" id="IPR001648">
    <property type="entry name" value="Ribosomal_bS18"/>
</dbReference>
<dbReference type="PANTHER" id="PTHR13479:SF40">
    <property type="entry name" value="SMALL RIBOSOMAL SUBUNIT PROTEIN BS18M"/>
    <property type="match status" value="1"/>
</dbReference>
<proteinExistence type="inferred from homology"/>
<evidence type="ECO:0000256" key="5">
    <source>
        <dbReference type="RuleBase" id="RU003910"/>
    </source>
</evidence>
<dbReference type="OrthoDB" id="21463at2759"/>
<dbReference type="FunCoup" id="A0A162NH92">
    <property type="interactions" value="205"/>
</dbReference>
<dbReference type="InterPro" id="IPR036870">
    <property type="entry name" value="Ribosomal_bS18_sf"/>
</dbReference>
<dbReference type="Gene3D" id="4.10.640.10">
    <property type="entry name" value="Ribosomal protein S18"/>
    <property type="match status" value="1"/>
</dbReference>
<evidence type="ECO:0000256" key="1">
    <source>
        <dbReference type="ARBA" id="ARBA00005589"/>
    </source>
</evidence>
<dbReference type="GO" id="GO:0032543">
    <property type="term" value="P:mitochondrial translation"/>
    <property type="evidence" value="ECO:0007669"/>
    <property type="project" value="TreeGrafter"/>
</dbReference>
<evidence type="ECO:0000313" key="6">
    <source>
        <dbReference type="EMBL" id="OAD69634.1"/>
    </source>
</evidence>
<dbReference type="AlphaFoldDB" id="A0A162NH92"/>
<dbReference type="InParanoid" id="A0A162NH92"/>
<keyword evidence="7" id="KW-1185">Reference proteome</keyword>
<dbReference type="NCBIfam" id="TIGR00165">
    <property type="entry name" value="S18"/>
    <property type="match status" value="1"/>
</dbReference>
<name>A0A162NH92_PHYB8</name>
<dbReference type="Proteomes" id="UP000077315">
    <property type="component" value="Unassembled WGS sequence"/>
</dbReference>
<evidence type="ECO:0000313" key="7">
    <source>
        <dbReference type="Proteomes" id="UP000077315"/>
    </source>
</evidence>
<reference evidence="7" key="1">
    <citation type="submission" date="2015-06" db="EMBL/GenBank/DDBJ databases">
        <title>Expansion of signal transduction pathways in fungi by whole-genome duplication.</title>
        <authorList>
            <consortium name="DOE Joint Genome Institute"/>
            <person name="Corrochano L.M."/>
            <person name="Kuo A."/>
            <person name="Marcet-Houben M."/>
            <person name="Polaino S."/>
            <person name="Salamov A."/>
            <person name="Villalobos J.M."/>
            <person name="Alvarez M.I."/>
            <person name="Avalos J."/>
            <person name="Benito E.P."/>
            <person name="Benoit I."/>
            <person name="Burger G."/>
            <person name="Camino L.P."/>
            <person name="Canovas D."/>
            <person name="Cerda-Olmedo E."/>
            <person name="Cheng J.-F."/>
            <person name="Dominguez A."/>
            <person name="Elias M."/>
            <person name="Eslava A.P."/>
            <person name="Glaser F."/>
            <person name="Grimwood J."/>
            <person name="Gutierrez G."/>
            <person name="Heitman J."/>
            <person name="Henrissat B."/>
            <person name="Iturriaga E.A."/>
            <person name="Lang B.F."/>
            <person name="Lavin J.L."/>
            <person name="Lee S."/>
            <person name="Li W."/>
            <person name="Lindquist E."/>
            <person name="Lopez-Garcia S."/>
            <person name="Luque E.M."/>
            <person name="Marcos A.T."/>
            <person name="Martin J."/>
            <person name="McCluskey K."/>
            <person name="Medina H.R."/>
            <person name="Miralles-Duran A."/>
            <person name="Miyazaki A."/>
            <person name="Munoz-Torres E."/>
            <person name="Oguiza J.A."/>
            <person name="Ohm R."/>
            <person name="Olmedo M."/>
            <person name="Orejas M."/>
            <person name="Ortiz-Castellanos L."/>
            <person name="Pisabarro A.G."/>
            <person name="Rodriguez-Romero J."/>
            <person name="Ruiz-Herrera J."/>
            <person name="Ruiz-Vazquez R."/>
            <person name="Sanz C."/>
            <person name="Schackwitz W."/>
            <person name="Schmutz J."/>
            <person name="Shahriari M."/>
            <person name="Shelest E."/>
            <person name="Silva-Franco F."/>
            <person name="Soanes D."/>
            <person name="Syed K."/>
            <person name="Tagua V.G."/>
            <person name="Talbot N.J."/>
            <person name="Thon M."/>
            <person name="De vries R.P."/>
            <person name="Wiebenga A."/>
            <person name="Yadav J.S."/>
            <person name="Braun E.L."/>
            <person name="Baker S."/>
            <person name="Garre V."/>
            <person name="Horwitz B."/>
            <person name="Torres-Martinez S."/>
            <person name="Idnurm A."/>
            <person name="Herrera-Estrella A."/>
            <person name="Gabaldon T."/>
            <person name="Grigoriev I.V."/>
        </authorList>
    </citation>
    <scope>NUCLEOTIDE SEQUENCE [LARGE SCALE GENOMIC DNA]</scope>
    <source>
        <strain evidence="7">NRRL 1555(-)</strain>
    </source>
</reference>
<dbReference type="GO" id="GO:0070181">
    <property type="term" value="F:small ribosomal subunit rRNA binding"/>
    <property type="evidence" value="ECO:0007669"/>
    <property type="project" value="TreeGrafter"/>
</dbReference>
<dbReference type="EMBL" id="KV440991">
    <property type="protein sequence ID" value="OAD69634.1"/>
    <property type="molecule type" value="Genomic_DNA"/>
</dbReference>
<dbReference type="VEuPathDB" id="FungiDB:PHYBLDRAFT_78303"/>
<evidence type="ECO:0000256" key="3">
    <source>
        <dbReference type="ARBA" id="ARBA00023274"/>
    </source>
</evidence>
<dbReference type="GeneID" id="29004259"/>
<dbReference type="STRING" id="763407.A0A162NH92"/>
<dbReference type="SUPFAM" id="SSF46911">
    <property type="entry name" value="Ribosomal protein S18"/>
    <property type="match status" value="1"/>
</dbReference>
<protein>
    <recommendedName>
        <fullName evidence="4">Small ribosomal subunit protein bS18m</fullName>
    </recommendedName>
</protein>
<organism evidence="6 7">
    <name type="scientific">Phycomyces blakesleeanus (strain ATCC 8743b / DSM 1359 / FGSC 10004 / NBRC 33097 / NRRL 1555)</name>
    <dbReference type="NCBI Taxonomy" id="763407"/>
    <lineage>
        <taxon>Eukaryota</taxon>
        <taxon>Fungi</taxon>
        <taxon>Fungi incertae sedis</taxon>
        <taxon>Mucoromycota</taxon>
        <taxon>Mucoromycotina</taxon>
        <taxon>Mucoromycetes</taxon>
        <taxon>Mucorales</taxon>
        <taxon>Phycomycetaceae</taxon>
        <taxon>Phycomyces</taxon>
    </lineage>
</organism>
<dbReference type="HAMAP" id="MF_00270">
    <property type="entry name" value="Ribosomal_bS18"/>
    <property type="match status" value="1"/>
</dbReference>
<accession>A0A162NH92</accession>
<dbReference type="PANTHER" id="PTHR13479">
    <property type="entry name" value="30S RIBOSOMAL PROTEIN S18"/>
    <property type="match status" value="1"/>
</dbReference>
<keyword evidence="3 5" id="KW-0687">Ribonucleoprotein</keyword>
<dbReference type="GO" id="GO:0005763">
    <property type="term" value="C:mitochondrial small ribosomal subunit"/>
    <property type="evidence" value="ECO:0007669"/>
    <property type="project" value="TreeGrafter"/>
</dbReference>
<gene>
    <name evidence="6" type="ORF">PHYBLDRAFT_78303</name>
</gene>
<sequence length="184" mass="21055">MFAQVRTLSTLSGVMRTPIVRALPLTHRSMTTAASNSQSKPERTIEKKTLALLEDSIKKEKSRPVVEAVQRYQKIHRVGDTYHPEDLNDTRYQESLRQRRGRPVTPAVDPFDALGLDPLHEYKNFRLLSHFVSDMGKILPRTQTGVSAKNQRKLAHAVKRARAMGLMSCTSKYVSPMQYWKNTY</sequence>
<comment type="similarity">
    <text evidence="1 5">Belongs to the bacterial ribosomal protein bS18 family.</text>
</comment>
<dbReference type="GO" id="GO:0003735">
    <property type="term" value="F:structural constituent of ribosome"/>
    <property type="evidence" value="ECO:0007669"/>
    <property type="project" value="InterPro"/>
</dbReference>
<dbReference type="PRINTS" id="PR00974">
    <property type="entry name" value="RIBOSOMALS18"/>
</dbReference>
<keyword evidence="2 5" id="KW-0689">Ribosomal protein</keyword>
<dbReference type="RefSeq" id="XP_018287674.1">
    <property type="nucleotide sequence ID" value="XM_018443354.1"/>
</dbReference>
<dbReference type="Pfam" id="PF01084">
    <property type="entry name" value="Ribosomal_S18"/>
    <property type="match status" value="1"/>
</dbReference>